<sequence>MTMANGELGAIMRYPVKGLRGVEMASATVDAQNMLSDDRRYVLATSASLGQGGLAGWARKRNFLQLVNTPKLAELGIDYDDATTTLTIARNGRAICKGNLEDAMGRTVIEDFLTAFLKNDVAGSPKIMSVPGTHFGDSEPPYISLLNRDSIKDFGDRIASQYVDPMRFRGNFLVDGLPAWSELEWAENQTITIGDVPFRMIHPITRCKATTINPDTAQSDINVPVLLRKGMNHLFMGVYLEATGTGTLKAGDKITVG</sequence>
<dbReference type="InterPro" id="IPR005303">
    <property type="entry name" value="MOCOS_middle"/>
</dbReference>
<proteinExistence type="predicted"/>
<dbReference type="Pfam" id="PF03473">
    <property type="entry name" value="MOSC"/>
    <property type="match status" value="1"/>
</dbReference>
<dbReference type="GO" id="GO:0030170">
    <property type="term" value="F:pyridoxal phosphate binding"/>
    <property type="evidence" value="ECO:0007669"/>
    <property type="project" value="InterPro"/>
</dbReference>
<feature type="domain" description="MOSC" evidence="1">
    <location>
        <begin position="115"/>
        <end position="257"/>
    </location>
</feature>
<dbReference type="InterPro" id="IPR005302">
    <property type="entry name" value="MoCF_Sase_C"/>
</dbReference>
<name>A0A1Y2KZJ8_9PROT</name>
<dbReference type="EMBL" id="JFKA01000004">
    <property type="protein sequence ID" value="OSQ38277.1"/>
    <property type="molecule type" value="Genomic_DNA"/>
</dbReference>
<gene>
    <name evidence="2" type="ORF">TMES_10320</name>
</gene>
<evidence type="ECO:0000259" key="1">
    <source>
        <dbReference type="PROSITE" id="PS51340"/>
    </source>
</evidence>
<dbReference type="STRING" id="1293891.TMES_10320"/>
<reference evidence="2 3" key="1">
    <citation type="submission" date="2014-03" db="EMBL/GenBank/DDBJ databases">
        <title>The draft genome sequence of Thalassospira mesophila JCM 18969.</title>
        <authorList>
            <person name="Lai Q."/>
            <person name="Shao Z."/>
        </authorList>
    </citation>
    <scope>NUCLEOTIDE SEQUENCE [LARGE SCALE GENOMIC DNA]</scope>
    <source>
        <strain evidence="2 3">JCM 18969</strain>
    </source>
</reference>
<keyword evidence="3" id="KW-1185">Reference proteome</keyword>
<comment type="caution">
    <text evidence="2">The sequence shown here is derived from an EMBL/GenBank/DDBJ whole genome shotgun (WGS) entry which is preliminary data.</text>
</comment>
<dbReference type="PROSITE" id="PS51340">
    <property type="entry name" value="MOSC"/>
    <property type="match status" value="1"/>
</dbReference>
<dbReference type="InterPro" id="IPR011037">
    <property type="entry name" value="Pyrv_Knase-like_insert_dom_sf"/>
</dbReference>
<dbReference type="AlphaFoldDB" id="A0A1Y2KZJ8"/>
<dbReference type="Proteomes" id="UP000193391">
    <property type="component" value="Unassembled WGS sequence"/>
</dbReference>
<accession>A0A1Y2KZJ8</accession>
<dbReference type="GO" id="GO:0003824">
    <property type="term" value="F:catalytic activity"/>
    <property type="evidence" value="ECO:0007669"/>
    <property type="project" value="InterPro"/>
</dbReference>
<organism evidence="2 3">
    <name type="scientific">Thalassospira mesophila</name>
    <dbReference type="NCBI Taxonomy" id="1293891"/>
    <lineage>
        <taxon>Bacteria</taxon>
        <taxon>Pseudomonadati</taxon>
        <taxon>Pseudomonadota</taxon>
        <taxon>Alphaproteobacteria</taxon>
        <taxon>Rhodospirillales</taxon>
        <taxon>Thalassospiraceae</taxon>
        <taxon>Thalassospira</taxon>
    </lineage>
</organism>
<dbReference type="OrthoDB" id="581532at2"/>
<dbReference type="SUPFAM" id="SSF50800">
    <property type="entry name" value="PK beta-barrel domain-like"/>
    <property type="match status" value="1"/>
</dbReference>
<evidence type="ECO:0000313" key="3">
    <source>
        <dbReference type="Proteomes" id="UP000193391"/>
    </source>
</evidence>
<protein>
    <recommendedName>
        <fullName evidence="1">MOSC domain-containing protein</fullName>
    </recommendedName>
</protein>
<evidence type="ECO:0000313" key="2">
    <source>
        <dbReference type="EMBL" id="OSQ38277.1"/>
    </source>
</evidence>
<dbReference type="Pfam" id="PF03476">
    <property type="entry name" value="MOSC_N"/>
    <property type="match status" value="1"/>
</dbReference>
<dbReference type="GO" id="GO:0030151">
    <property type="term" value="F:molybdenum ion binding"/>
    <property type="evidence" value="ECO:0007669"/>
    <property type="project" value="InterPro"/>
</dbReference>